<keyword evidence="4" id="KW-1185">Reference proteome</keyword>
<evidence type="ECO:0000256" key="1">
    <source>
        <dbReference type="SAM" id="MobiDB-lite"/>
    </source>
</evidence>
<feature type="signal peptide" evidence="2">
    <location>
        <begin position="1"/>
        <end position="23"/>
    </location>
</feature>
<name>A0ABU0HPV4_9HYPH</name>
<evidence type="ECO:0000256" key="2">
    <source>
        <dbReference type="SAM" id="SignalP"/>
    </source>
</evidence>
<dbReference type="Proteomes" id="UP001236369">
    <property type="component" value="Unassembled WGS sequence"/>
</dbReference>
<comment type="caution">
    <text evidence="3">The sequence shown here is derived from an EMBL/GenBank/DDBJ whole genome shotgun (WGS) entry which is preliminary data.</text>
</comment>
<keyword evidence="2" id="KW-0732">Signal</keyword>
<dbReference type="RefSeq" id="WP_238247304.1">
    <property type="nucleotide sequence ID" value="NZ_BPQX01000007.1"/>
</dbReference>
<feature type="chain" id="PRO_5045802831" evidence="2">
    <location>
        <begin position="24"/>
        <end position="97"/>
    </location>
</feature>
<feature type="compositionally biased region" description="Gly residues" evidence="1">
    <location>
        <begin position="35"/>
        <end position="48"/>
    </location>
</feature>
<organism evidence="3 4">
    <name type="scientific">Methylobacterium persicinum</name>
    <dbReference type="NCBI Taxonomy" id="374426"/>
    <lineage>
        <taxon>Bacteria</taxon>
        <taxon>Pseudomonadati</taxon>
        <taxon>Pseudomonadota</taxon>
        <taxon>Alphaproteobacteria</taxon>
        <taxon>Hyphomicrobiales</taxon>
        <taxon>Methylobacteriaceae</taxon>
        <taxon>Methylobacterium</taxon>
    </lineage>
</organism>
<accession>A0ABU0HPV4</accession>
<sequence length="97" mass="8950">MRAVFIAIVTGAVALAGTSAVLAQVEPTKAPTADGGNGVINGGEGSGTGTASPGPGMTLKDGSNPTPTASPTGNGGNTATNGGAGAGTGTKEPKGDR</sequence>
<evidence type="ECO:0000313" key="3">
    <source>
        <dbReference type="EMBL" id="MDQ0444354.1"/>
    </source>
</evidence>
<feature type="region of interest" description="Disordered" evidence="1">
    <location>
        <begin position="28"/>
        <end position="97"/>
    </location>
</feature>
<feature type="compositionally biased region" description="Low complexity" evidence="1">
    <location>
        <begin position="49"/>
        <end position="81"/>
    </location>
</feature>
<proteinExistence type="predicted"/>
<evidence type="ECO:0000313" key="4">
    <source>
        <dbReference type="Proteomes" id="UP001236369"/>
    </source>
</evidence>
<reference evidence="3 4" key="1">
    <citation type="submission" date="2023-07" db="EMBL/GenBank/DDBJ databases">
        <title>Genomic Encyclopedia of Type Strains, Phase IV (KMG-IV): sequencing the most valuable type-strain genomes for metagenomic binning, comparative biology and taxonomic classification.</title>
        <authorList>
            <person name="Goeker M."/>
        </authorList>
    </citation>
    <scope>NUCLEOTIDE SEQUENCE [LARGE SCALE GENOMIC DNA]</scope>
    <source>
        <strain evidence="3 4">DSM 19562</strain>
    </source>
</reference>
<gene>
    <name evidence="3" type="ORF">QO016_003864</name>
</gene>
<dbReference type="EMBL" id="JAUSVV010000011">
    <property type="protein sequence ID" value="MDQ0444354.1"/>
    <property type="molecule type" value="Genomic_DNA"/>
</dbReference>
<protein>
    <submittedName>
        <fullName evidence="3">Uncharacterized protein</fullName>
    </submittedName>
</protein>